<comment type="subcellular location">
    <subcellularLocation>
        <location evidence="1">Membrane</location>
        <topology evidence="1">Multi-pass membrane protein</topology>
    </subcellularLocation>
</comment>
<dbReference type="AlphaFoldDB" id="A0A9Q0QUB6"/>
<evidence type="ECO:0000256" key="6">
    <source>
        <dbReference type="ARBA" id="ARBA00023065"/>
    </source>
</evidence>
<dbReference type="GO" id="GO:0034220">
    <property type="term" value="P:monoatomic ion transmembrane transport"/>
    <property type="evidence" value="ECO:0007669"/>
    <property type="project" value="UniProtKB-KW"/>
</dbReference>
<reference evidence="10" key="1">
    <citation type="journal article" date="2023" name="Plant J.">
        <title>The genome of the king protea, Protea cynaroides.</title>
        <authorList>
            <person name="Chang J."/>
            <person name="Duong T.A."/>
            <person name="Schoeman C."/>
            <person name="Ma X."/>
            <person name="Roodt D."/>
            <person name="Barker N."/>
            <person name="Li Z."/>
            <person name="Van de Peer Y."/>
            <person name="Mizrachi E."/>
        </authorList>
    </citation>
    <scope>NUCLEOTIDE SEQUENCE</scope>
    <source>
        <tissue evidence="10">Young leaves</tissue>
    </source>
</reference>
<feature type="transmembrane region" description="Helical" evidence="9">
    <location>
        <begin position="74"/>
        <end position="93"/>
    </location>
</feature>
<feature type="transmembrane region" description="Helical" evidence="9">
    <location>
        <begin position="100"/>
        <end position="120"/>
    </location>
</feature>
<accession>A0A9Q0QUB6</accession>
<keyword evidence="5 9" id="KW-1133">Transmembrane helix</keyword>
<feature type="transmembrane region" description="Helical" evidence="9">
    <location>
        <begin position="152"/>
        <end position="172"/>
    </location>
</feature>
<evidence type="ECO:0000256" key="4">
    <source>
        <dbReference type="ARBA" id="ARBA00022692"/>
    </source>
</evidence>
<dbReference type="Pfam" id="PF11744">
    <property type="entry name" value="ALMT"/>
    <property type="match status" value="1"/>
</dbReference>
<evidence type="ECO:0008006" key="12">
    <source>
        <dbReference type="Google" id="ProtNLM"/>
    </source>
</evidence>
<organism evidence="10 11">
    <name type="scientific">Protea cynaroides</name>
    <dbReference type="NCBI Taxonomy" id="273540"/>
    <lineage>
        <taxon>Eukaryota</taxon>
        <taxon>Viridiplantae</taxon>
        <taxon>Streptophyta</taxon>
        <taxon>Embryophyta</taxon>
        <taxon>Tracheophyta</taxon>
        <taxon>Spermatophyta</taxon>
        <taxon>Magnoliopsida</taxon>
        <taxon>Proteales</taxon>
        <taxon>Proteaceae</taxon>
        <taxon>Protea</taxon>
    </lineage>
</organism>
<evidence type="ECO:0000313" key="10">
    <source>
        <dbReference type="EMBL" id="KAJ4972105.1"/>
    </source>
</evidence>
<evidence type="ECO:0000256" key="1">
    <source>
        <dbReference type="ARBA" id="ARBA00004141"/>
    </source>
</evidence>
<protein>
    <recommendedName>
        <fullName evidence="12">Aluminum-activated malate transporter</fullName>
    </recommendedName>
</protein>
<dbReference type="GO" id="GO:0015743">
    <property type="term" value="P:malate transport"/>
    <property type="evidence" value="ECO:0007669"/>
    <property type="project" value="InterPro"/>
</dbReference>
<evidence type="ECO:0000256" key="8">
    <source>
        <dbReference type="ARBA" id="ARBA00023303"/>
    </source>
</evidence>
<keyword evidence="11" id="KW-1185">Reference proteome</keyword>
<feature type="transmembrane region" description="Helical" evidence="9">
    <location>
        <begin position="45"/>
        <end position="62"/>
    </location>
</feature>
<dbReference type="GO" id="GO:0016020">
    <property type="term" value="C:membrane"/>
    <property type="evidence" value="ECO:0007669"/>
    <property type="project" value="UniProtKB-SubCell"/>
</dbReference>
<keyword evidence="7 9" id="KW-0472">Membrane</keyword>
<dbReference type="Proteomes" id="UP001141806">
    <property type="component" value="Unassembled WGS sequence"/>
</dbReference>
<evidence type="ECO:0000256" key="9">
    <source>
        <dbReference type="SAM" id="Phobius"/>
    </source>
</evidence>
<evidence type="ECO:0000256" key="5">
    <source>
        <dbReference type="ARBA" id="ARBA00022989"/>
    </source>
</evidence>
<keyword evidence="6" id="KW-0406">Ion transport</keyword>
<dbReference type="EMBL" id="JAMYWD010000005">
    <property type="protein sequence ID" value="KAJ4972105.1"/>
    <property type="molecule type" value="Genomic_DNA"/>
</dbReference>
<proteinExistence type="inferred from homology"/>
<evidence type="ECO:0000256" key="7">
    <source>
        <dbReference type="ARBA" id="ARBA00023136"/>
    </source>
</evidence>
<evidence type="ECO:0000256" key="3">
    <source>
        <dbReference type="ARBA" id="ARBA00022448"/>
    </source>
</evidence>
<keyword evidence="8" id="KW-0407">Ion channel</keyword>
<comment type="caution">
    <text evidence="10">The sequence shown here is derived from an EMBL/GenBank/DDBJ whole genome shotgun (WGS) entry which is preliminary data.</text>
</comment>
<comment type="similarity">
    <text evidence="2">Belongs to the aromatic acid exporter (TC 2.A.85) family.</text>
</comment>
<dbReference type="InterPro" id="IPR020966">
    <property type="entry name" value="ALMT"/>
</dbReference>
<keyword evidence="3" id="KW-0813">Transport</keyword>
<evidence type="ECO:0000313" key="11">
    <source>
        <dbReference type="Proteomes" id="UP001141806"/>
    </source>
</evidence>
<gene>
    <name evidence="10" type="ORF">NE237_005204</name>
</gene>
<feature type="transmembrane region" description="Helical" evidence="9">
    <location>
        <begin position="126"/>
        <end position="145"/>
    </location>
</feature>
<dbReference type="PANTHER" id="PTHR31086">
    <property type="entry name" value="ALUMINUM-ACTIVATED MALATE TRANSPORTER 10"/>
    <property type="match status" value="1"/>
</dbReference>
<evidence type="ECO:0000256" key="2">
    <source>
        <dbReference type="ARBA" id="ARBA00007079"/>
    </source>
</evidence>
<keyword evidence="4 9" id="KW-0812">Transmembrane</keyword>
<feature type="transmembrane region" description="Helical" evidence="9">
    <location>
        <begin position="184"/>
        <end position="206"/>
    </location>
</feature>
<sequence>MEVGSSSPEKGPLFARGFWWLKAMIVGVVQKIIKLGQQDPRRVFHSFKVAIALTLVSLTYYITPLYDRFESAGMWAVLTVVVVFEYTVGATLGKGLNRGIATLLAGALAVGAHHLASLCGEKGKPIILGLSTFLAAATSTFSRFFPRIKQRYDYGAMIFILTFSLVSVSGYREDKIIEIAYERLTTIITAGVACVILSIFIFPVWAGEDLHNMVAHNLEMIASFLEGFGGEYFRSPEEGDNQVISEGKKPFLKEYRSVLNSKATEQSLANFASWEPGHGCFKFRHPWKQYLQIGTLNRQCAYLVEALNCCINSEIQVPYEFREKIHQTCTNMSIESGNALKELALAIKEMRQPCLADPPVESAKAAASDLKTILETAIIANSDLLTIMPAATVASLLVEIVHCTEKIAESVHELANLAHFKKIDPTLKLEKPSLLLMGTANRLSKAESHQHVVITIPNLPATTIESAYVAP</sequence>
<dbReference type="OrthoDB" id="68611at2759"/>
<name>A0A9Q0QUB6_9MAGN</name>